<evidence type="ECO:0000313" key="2">
    <source>
        <dbReference type="Proteomes" id="UP000799755"/>
    </source>
</evidence>
<dbReference type="EMBL" id="MU003548">
    <property type="protein sequence ID" value="KAF2463597.1"/>
    <property type="molecule type" value="Genomic_DNA"/>
</dbReference>
<reference evidence="1" key="1">
    <citation type="journal article" date="2020" name="Stud. Mycol.">
        <title>101 Dothideomycetes genomes: a test case for predicting lifestyles and emergence of pathogens.</title>
        <authorList>
            <person name="Haridas S."/>
            <person name="Albert R."/>
            <person name="Binder M."/>
            <person name="Bloem J."/>
            <person name="Labutti K."/>
            <person name="Salamov A."/>
            <person name="Andreopoulos B."/>
            <person name="Baker S."/>
            <person name="Barry K."/>
            <person name="Bills G."/>
            <person name="Bluhm B."/>
            <person name="Cannon C."/>
            <person name="Castanera R."/>
            <person name="Culley D."/>
            <person name="Daum C."/>
            <person name="Ezra D."/>
            <person name="Gonzalez J."/>
            <person name="Henrissat B."/>
            <person name="Kuo A."/>
            <person name="Liang C."/>
            <person name="Lipzen A."/>
            <person name="Lutzoni F."/>
            <person name="Magnuson J."/>
            <person name="Mondo S."/>
            <person name="Nolan M."/>
            <person name="Ohm R."/>
            <person name="Pangilinan J."/>
            <person name="Park H.-J."/>
            <person name="Ramirez L."/>
            <person name="Alfaro M."/>
            <person name="Sun H."/>
            <person name="Tritt A."/>
            <person name="Yoshinaga Y."/>
            <person name="Zwiers L.-H."/>
            <person name="Turgeon B."/>
            <person name="Goodwin S."/>
            <person name="Spatafora J."/>
            <person name="Crous P."/>
            <person name="Grigoriev I."/>
        </authorList>
    </citation>
    <scope>NUCLEOTIDE SEQUENCE</scope>
    <source>
        <strain evidence="1">ATCC 200398</strain>
    </source>
</reference>
<name>A0ACB6QBW6_9PLEO</name>
<organism evidence="1 2">
    <name type="scientific">Lindgomyces ingoldianus</name>
    <dbReference type="NCBI Taxonomy" id="673940"/>
    <lineage>
        <taxon>Eukaryota</taxon>
        <taxon>Fungi</taxon>
        <taxon>Dikarya</taxon>
        <taxon>Ascomycota</taxon>
        <taxon>Pezizomycotina</taxon>
        <taxon>Dothideomycetes</taxon>
        <taxon>Pleosporomycetidae</taxon>
        <taxon>Pleosporales</taxon>
        <taxon>Lindgomycetaceae</taxon>
        <taxon>Lindgomyces</taxon>
    </lineage>
</organism>
<keyword evidence="2" id="KW-1185">Reference proteome</keyword>
<dbReference type="Proteomes" id="UP000799755">
    <property type="component" value="Unassembled WGS sequence"/>
</dbReference>
<proteinExistence type="predicted"/>
<comment type="caution">
    <text evidence="1">The sequence shown here is derived from an EMBL/GenBank/DDBJ whole genome shotgun (WGS) entry which is preliminary data.</text>
</comment>
<accession>A0ACB6QBW6</accession>
<evidence type="ECO:0000313" key="1">
    <source>
        <dbReference type="EMBL" id="KAF2463597.1"/>
    </source>
</evidence>
<protein>
    <submittedName>
        <fullName evidence="1">Carbon-nitrogen hydrolase</fullName>
    </submittedName>
</protein>
<sequence length="324" mass="35688">MVRVAVTQQEPLWFDLAGAVDKTCRLVEEAASNGAQLIAFPEVWITGYPMWIWTRPIDAEMATLYIKNSLSYDSPEMQKICDAAKQGNIAVVLGFSENDGNSLYIAQCIISATGTILMKRRKLKPTHMERTVFGDAGGKSLFNVIDVDGVGKVGALSCWEHAQPLLKYHTMSLREQIHVAAWPPLYPHEGVETHFAMSAEGCQTLSQAFAIESGTFVLHCTSMLTSKGIEAMKTSDSPLFSTTGGGYSAIFGPDGRRLSTPIPPDQEGIVYGDLPMDLILTVRHFVDAVGHYSRPELLWLGVDGREKPHVRMVENEKVEAEKEV</sequence>
<keyword evidence="1" id="KW-0378">Hydrolase</keyword>
<gene>
    <name evidence="1" type="ORF">BDR25DRAFT_272746</name>
</gene>